<dbReference type="InterPro" id="IPR036640">
    <property type="entry name" value="ABC1_TM_sf"/>
</dbReference>
<dbReference type="CDD" id="cd18547">
    <property type="entry name" value="ABC_6TM_Tm288_like"/>
    <property type="match status" value="1"/>
</dbReference>
<dbReference type="PROSITE" id="PS00211">
    <property type="entry name" value="ABC_TRANSPORTER_1"/>
    <property type="match status" value="1"/>
</dbReference>
<dbReference type="PANTHER" id="PTHR43394">
    <property type="entry name" value="ATP-DEPENDENT PERMEASE MDL1, MITOCHONDRIAL"/>
    <property type="match status" value="1"/>
</dbReference>
<feature type="transmembrane region" description="Helical" evidence="9">
    <location>
        <begin position="186"/>
        <end position="203"/>
    </location>
</feature>
<dbReference type="Gene3D" id="3.40.50.300">
    <property type="entry name" value="P-loop containing nucleotide triphosphate hydrolases"/>
    <property type="match status" value="1"/>
</dbReference>
<dbReference type="FunFam" id="3.40.50.300:FF:000287">
    <property type="entry name" value="Multidrug ABC transporter ATP-binding protein"/>
    <property type="match status" value="1"/>
</dbReference>
<dbReference type="Gene3D" id="1.20.1560.10">
    <property type="entry name" value="ABC transporter type 1, transmembrane domain"/>
    <property type="match status" value="1"/>
</dbReference>
<organism evidence="12 13">
    <name type="scientific">Marinilactibacillus piezotolerans</name>
    <dbReference type="NCBI Taxonomy" id="258723"/>
    <lineage>
        <taxon>Bacteria</taxon>
        <taxon>Bacillati</taxon>
        <taxon>Bacillota</taxon>
        <taxon>Bacilli</taxon>
        <taxon>Lactobacillales</taxon>
        <taxon>Carnobacteriaceae</taxon>
        <taxon>Marinilactibacillus</taxon>
    </lineage>
</organism>
<dbReference type="Pfam" id="PF00005">
    <property type="entry name" value="ABC_tran"/>
    <property type="match status" value="1"/>
</dbReference>
<evidence type="ECO:0000256" key="1">
    <source>
        <dbReference type="ARBA" id="ARBA00004651"/>
    </source>
</evidence>
<reference evidence="13" key="1">
    <citation type="submission" date="2016-10" db="EMBL/GenBank/DDBJ databases">
        <authorList>
            <person name="Varghese N."/>
            <person name="Submissions S."/>
        </authorList>
    </citation>
    <scope>NUCLEOTIDE SEQUENCE [LARGE SCALE GENOMIC DNA]</scope>
    <source>
        <strain evidence="13">DSM 16108</strain>
    </source>
</reference>
<sequence length="601" mass="67602">MHRGGSRTGSSDPKASEELQTSRLHVLKRLWGYLFYYKWMLITATVLMVTSNSFSLIGPYLSGLAINAIQPGPGNVLFQQVFFYVTLMIGFFVLSSILEYIMQMIMIRLTQRTIRRLRRDVFNKMSELPVGFFDQHQTGDIISRITYDIDTINQSLQNDFIQIVTSAITIIGSLLMMLLISPVLTLVFGVTIPVSIFLTRYMVTRFRPLFKKRSVKLGELNGYVEEMISGQQTIKAYNQEENMISRFDEKNEEAVSAYYDADYYGSMVGPSINFINNLSLSLVSVAGALLYLFNYLTLGAVSSFVLYSRRFSGPINELANIISELQSAFAAAERVFLLMDEPSEAEDILNAHVYDSPEGNVQMENVSFGYTPDKMIIQDLDFKAPSGNVIAVVGPTGAGKTTLVNLLMRFYDPNAGTVQLDQIDTTHATRESLRLSYAMVLQDTWLFSGTIFENLAYGKENVTVEEVEEAAKTAQIHDYIMSLPDGYETIIDQEGLNISQGQKQLLTIARAMILDANLLILDEATSNVDTQTEMKIQDAMQKLMNGKTSFVIAHRLSTIRNADTILVVRDGRIVEQGNHEELLEKEGLYSDLYHSQFESYA</sequence>
<dbReference type="GO" id="GO:0005524">
    <property type="term" value="F:ATP binding"/>
    <property type="evidence" value="ECO:0007669"/>
    <property type="project" value="UniProtKB-KW"/>
</dbReference>
<evidence type="ECO:0000256" key="7">
    <source>
        <dbReference type="ARBA" id="ARBA00022989"/>
    </source>
</evidence>
<keyword evidence="8 9" id="KW-0472">Membrane</keyword>
<evidence type="ECO:0000259" key="11">
    <source>
        <dbReference type="PROSITE" id="PS50929"/>
    </source>
</evidence>
<evidence type="ECO:0000256" key="3">
    <source>
        <dbReference type="ARBA" id="ARBA00022475"/>
    </source>
</evidence>
<dbReference type="InterPro" id="IPR017871">
    <property type="entry name" value="ABC_transporter-like_CS"/>
</dbReference>
<keyword evidence="5" id="KW-0547">Nucleotide-binding</keyword>
<evidence type="ECO:0000313" key="12">
    <source>
        <dbReference type="EMBL" id="SFK36688.1"/>
    </source>
</evidence>
<feature type="transmembrane region" description="Helical" evidence="9">
    <location>
        <begin position="81"/>
        <end position="102"/>
    </location>
</feature>
<protein>
    <submittedName>
        <fullName evidence="12">ATP-binding cassette, subfamily B</fullName>
    </submittedName>
</protein>
<dbReference type="PROSITE" id="PS50893">
    <property type="entry name" value="ABC_TRANSPORTER_2"/>
    <property type="match status" value="1"/>
</dbReference>
<evidence type="ECO:0000259" key="10">
    <source>
        <dbReference type="PROSITE" id="PS50893"/>
    </source>
</evidence>
<dbReference type="PANTHER" id="PTHR43394:SF1">
    <property type="entry name" value="ATP-BINDING CASSETTE SUB-FAMILY B MEMBER 10, MITOCHONDRIAL"/>
    <property type="match status" value="1"/>
</dbReference>
<name>A0A1I3YXX0_9LACT</name>
<dbReference type="GO" id="GO:0016887">
    <property type="term" value="F:ATP hydrolysis activity"/>
    <property type="evidence" value="ECO:0007669"/>
    <property type="project" value="InterPro"/>
</dbReference>
<dbReference type="SUPFAM" id="SSF52540">
    <property type="entry name" value="P-loop containing nucleoside triphosphate hydrolases"/>
    <property type="match status" value="1"/>
</dbReference>
<evidence type="ECO:0000313" key="13">
    <source>
        <dbReference type="Proteomes" id="UP000199589"/>
    </source>
</evidence>
<evidence type="ECO:0000256" key="8">
    <source>
        <dbReference type="ARBA" id="ARBA00023136"/>
    </source>
</evidence>
<dbReference type="InterPro" id="IPR003439">
    <property type="entry name" value="ABC_transporter-like_ATP-bd"/>
</dbReference>
<evidence type="ECO:0000256" key="6">
    <source>
        <dbReference type="ARBA" id="ARBA00022840"/>
    </source>
</evidence>
<dbReference type="InterPro" id="IPR003593">
    <property type="entry name" value="AAA+_ATPase"/>
</dbReference>
<evidence type="ECO:0000256" key="9">
    <source>
        <dbReference type="SAM" id="Phobius"/>
    </source>
</evidence>
<dbReference type="AlphaFoldDB" id="A0A1I3YXX0"/>
<dbReference type="InterPro" id="IPR027417">
    <property type="entry name" value="P-loop_NTPase"/>
</dbReference>
<dbReference type="PROSITE" id="PS50929">
    <property type="entry name" value="ABC_TM1F"/>
    <property type="match status" value="1"/>
</dbReference>
<keyword evidence="4 9" id="KW-0812">Transmembrane</keyword>
<evidence type="ECO:0000256" key="4">
    <source>
        <dbReference type="ARBA" id="ARBA00022692"/>
    </source>
</evidence>
<comment type="subcellular location">
    <subcellularLocation>
        <location evidence="1">Cell membrane</location>
        <topology evidence="1">Multi-pass membrane protein</topology>
    </subcellularLocation>
</comment>
<proteinExistence type="predicted"/>
<feature type="domain" description="ABC transmembrane type-1" evidence="11">
    <location>
        <begin position="42"/>
        <end position="327"/>
    </location>
</feature>
<dbReference type="Proteomes" id="UP000199589">
    <property type="component" value="Unassembled WGS sequence"/>
</dbReference>
<dbReference type="FunFam" id="1.20.1560.10:FF:000011">
    <property type="entry name" value="Multidrug ABC transporter ATP-binding protein"/>
    <property type="match status" value="1"/>
</dbReference>
<dbReference type="SUPFAM" id="SSF90123">
    <property type="entry name" value="ABC transporter transmembrane region"/>
    <property type="match status" value="1"/>
</dbReference>
<feature type="transmembrane region" description="Helical" evidence="9">
    <location>
        <begin position="160"/>
        <end position="180"/>
    </location>
</feature>
<dbReference type="InterPro" id="IPR039421">
    <property type="entry name" value="Type_1_exporter"/>
</dbReference>
<keyword evidence="6 12" id="KW-0067">ATP-binding</keyword>
<dbReference type="GO" id="GO:0015421">
    <property type="term" value="F:ABC-type oligopeptide transporter activity"/>
    <property type="evidence" value="ECO:0007669"/>
    <property type="project" value="TreeGrafter"/>
</dbReference>
<keyword evidence="13" id="KW-1185">Reference proteome</keyword>
<dbReference type="InterPro" id="IPR011527">
    <property type="entry name" value="ABC1_TM_dom"/>
</dbReference>
<dbReference type="STRING" id="258723.GCA_900169305_00934"/>
<feature type="transmembrane region" description="Helical" evidence="9">
    <location>
        <begin position="280"/>
        <end position="307"/>
    </location>
</feature>
<dbReference type="GO" id="GO:0005886">
    <property type="term" value="C:plasma membrane"/>
    <property type="evidence" value="ECO:0007669"/>
    <property type="project" value="UniProtKB-SubCell"/>
</dbReference>
<dbReference type="Pfam" id="PF00664">
    <property type="entry name" value="ABC_membrane"/>
    <property type="match status" value="1"/>
</dbReference>
<keyword evidence="3" id="KW-1003">Cell membrane</keyword>
<feature type="domain" description="ABC transporter" evidence="10">
    <location>
        <begin position="361"/>
        <end position="595"/>
    </location>
</feature>
<evidence type="ECO:0000256" key="5">
    <source>
        <dbReference type="ARBA" id="ARBA00022741"/>
    </source>
</evidence>
<accession>A0A1I3YXX0</accession>
<dbReference type="SMART" id="SM00382">
    <property type="entry name" value="AAA"/>
    <property type="match status" value="1"/>
</dbReference>
<gene>
    <name evidence="12" type="ORF">SAMN04488569_102623</name>
</gene>
<keyword evidence="2" id="KW-0813">Transport</keyword>
<dbReference type="CDD" id="cd03254">
    <property type="entry name" value="ABCC_Glucan_exporter_like"/>
    <property type="match status" value="1"/>
</dbReference>
<keyword evidence="7 9" id="KW-1133">Transmembrane helix</keyword>
<dbReference type="EMBL" id="FOSJ01000026">
    <property type="protein sequence ID" value="SFK36688.1"/>
    <property type="molecule type" value="Genomic_DNA"/>
</dbReference>
<feature type="transmembrane region" description="Helical" evidence="9">
    <location>
        <begin position="39"/>
        <end position="61"/>
    </location>
</feature>
<evidence type="ECO:0000256" key="2">
    <source>
        <dbReference type="ARBA" id="ARBA00022448"/>
    </source>
</evidence>